<dbReference type="PROSITE" id="PS51755">
    <property type="entry name" value="OMPR_PHOB"/>
    <property type="match status" value="1"/>
</dbReference>
<dbReference type="CDD" id="cd00383">
    <property type="entry name" value="trans_reg_C"/>
    <property type="match status" value="1"/>
</dbReference>
<keyword evidence="11" id="KW-1185">Reference proteome</keyword>
<dbReference type="RefSeq" id="WP_130362235.1">
    <property type="nucleotide sequence ID" value="NZ_SGXC01000004.1"/>
</dbReference>
<dbReference type="AlphaFoldDB" id="A0A4Q7N716"/>
<dbReference type="SUPFAM" id="SSF52172">
    <property type="entry name" value="CheY-like"/>
    <property type="match status" value="1"/>
</dbReference>
<dbReference type="PANTHER" id="PTHR48111">
    <property type="entry name" value="REGULATOR OF RPOS"/>
    <property type="match status" value="1"/>
</dbReference>
<evidence type="ECO:0000313" key="10">
    <source>
        <dbReference type="EMBL" id="RZS77196.1"/>
    </source>
</evidence>
<evidence type="ECO:0000256" key="2">
    <source>
        <dbReference type="ARBA" id="ARBA00023012"/>
    </source>
</evidence>
<name>A0A4Q7N716_9BURK</name>
<feature type="domain" description="Response regulatory" evidence="8">
    <location>
        <begin position="7"/>
        <end position="122"/>
    </location>
</feature>
<keyword evidence="3" id="KW-0805">Transcription regulation</keyword>
<dbReference type="GO" id="GO:0000976">
    <property type="term" value="F:transcription cis-regulatory region binding"/>
    <property type="evidence" value="ECO:0007669"/>
    <property type="project" value="TreeGrafter"/>
</dbReference>
<evidence type="ECO:0000256" key="5">
    <source>
        <dbReference type="ARBA" id="ARBA00023163"/>
    </source>
</evidence>
<evidence type="ECO:0000259" key="9">
    <source>
        <dbReference type="PROSITE" id="PS51755"/>
    </source>
</evidence>
<comment type="caution">
    <text evidence="10">The sequence shown here is derived from an EMBL/GenBank/DDBJ whole genome shotgun (WGS) entry which is preliminary data.</text>
</comment>
<dbReference type="Pfam" id="PF00486">
    <property type="entry name" value="Trans_reg_C"/>
    <property type="match status" value="1"/>
</dbReference>
<dbReference type="InterPro" id="IPR001789">
    <property type="entry name" value="Sig_transdc_resp-reg_receiver"/>
</dbReference>
<dbReference type="InterPro" id="IPR036388">
    <property type="entry name" value="WH-like_DNA-bd_sf"/>
</dbReference>
<dbReference type="InterPro" id="IPR001867">
    <property type="entry name" value="OmpR/PhoB-type_DNA-bd"/>
</dbReference>
<evidence type="ECO:0000256" key="3">
    <source>
        <dbReference type="ARBA" id="ARBA00023015"/>
    </source>
</evidence>
<reference evidence="10 11" key="1">
    <citation type="submission" date="2019-02" db="EMBL/GenBank/DDBJ databases">
        <title>Genomic Encyclopedia of Type Strains, Phase IV (KMG-IV): sequencing the most valuable type-strain genomes for metagenomic binning, comparative biology and taxonomic classification.</title>
        <authorList>
            <person name="Goeker M."/>
        </authorList>
    </citation>
    <scope>NUCLEOTIDE SEQUENCE [LARGE SCALE GENOMIC DNA]</scope>
    <source>
        <strain evidence="10 11">K24</strain>
    </source>
</reference>
<proteinExistence type="predicted"/>
<dbReference type="InterPro" id="IPR011006">
    <property type="entry name" value="CheY-like_superfamily"/>
</dbReference>
<evidence type="ECO:0000256" key="1">
    <source>
        <dbReference type="ARBA" id="ARBA00022553"/>
    </source>
</evidence>
<evidence type="ECO:0000256" key="4">
    <source>
        <dbReference type="ARBA" id="ARBA00023125"/>
    </source>
</evidence>
<accession>A0A4Q7N716</accession>
<dbReference type="GO" id="GO:0005829">
    <property type="term" value="C:cytosol"/>
    <property type="evidence" value="ECO:0007669"/>
    <property type="project" value="TreeGrafter"/>
</dbReference>
<feature type="DNA-binding region" description="OmpR/PhoB-type" evidence="7">
    <location>
        <begin position="131"/>
        <end position="227"/>
    </location>
</feature>
<dbReference type="EMBL" id="SGXC01000004">
    <property type="protein sequence ID" value="RZS77196.1"/>
    <property type="molecule type" value="Genomic_DNA"/>
</dbReference>
<dbReference type="GO" id="GO:0000156">
    <property type="term" value="F:phosphorelay response regulator activity"/>
    <property type="evidence" value="ECO:0007669"/>
    <property type="project" value="TreeGrafter"/>
</dbReference>
<dbReference type="GO" id="GO:0032993">
    <property type="term" value="C:protein-DNA complex"/>
    <property type="evidence" value="ECO:0007669"/>
    <property type="project" value="TreeGrafter"/>
</dbReference>
<dbReference type="Proteomes" id="UP000292445">
    <property type="component" value="Unassembled WGS sequence"/>
</dbReference>
<evidence type="ECO:0000313" key="11">
    <source>
        <dbReference type="Proteomes" id="UP000292445"/>
    </source>
</evidence>
<dbReference type="GO" id="GO:0006355">
    <property type="term" value="P:regulation of DNA-templated transcription"/>
    <property type="evidence" value="ECO:0007669"/>
    <property type="project" value="InterPro"/>
</dbReference>
<dbReference type="Gene3D" id="3.40.50.2300">
    <property type="match status" value="1"/>
</dbReference>
<dbReference type="SMART" id="SM00448">
    <property type="entry name" value="REC"/>
    <property type="match status" value="1"/>
</dbReference>
<keyword evidence="2" id="KW-0902">Two-component regulatory system</keyword>
<dbReference type="Gene3D" id="1.10.10.10">
    <property type="entry name" value="Winged helix-like DNA-binding domain superfamily/Winged helix DNA-binding domain"/>
    <property type="match status" value="1"/>
</dbReference>
<protein>
    <submittedName>
        <fullName evidence="10">DNA-binding response OmpR family regulator</fullName>
    </submittedName>
</protein>
<dbReference type="PANTHER" id="PTHR48111:SF22">
    <property type="entry name" value="REGULATOR OF RPOS"/>
    <property type="match status" value="1"/>
</dbReference>
<gene>
    <name evidence="10" type="ORF">EV675_5924</name>
</gene>
<dbReference type="PROSITE" id="PS50110">
    <property type="entry name" value="RESPONSE_REGULATORY"/>
    <property type="match status" value="1"/>
</dbReference>
<organism evidence="10 11">
    <name type="scientific">Pigmentiphaga kullae</name>
    <dbReference type="NCBI Taxonomy" id="151784"/>
    <lineage>
        <taxon>Bacteria</taxon>
        <taxon>Pseudomonadati</taxon>
        <taxon>Pseudomonadota</taxon>
        <taxon>Betaproteobacteria</taxon>
        <taxon>Burkholderiales</taxon>
        <taxon>Alcaligenaceae</taxon>
        <taxon>Pigmentiphaga</taxon>
    </lineage>
</organism>
<evidence type="ECO:0000256" key="6">
    <source>
        <dbReference type="PROSITE-ProRule" id="PRU00169"/>
    </source>
</evidence>
<sequence>MTTPHPRVLIVEDDMTISANLCAYFEAKGYVVDVAYDGPSALYRLGADAFDAILLDIGLPGLDGVTVLHRLRAELHQATPVLLLTARDELQQKLDAFSHGADDYVTKPYALAEVEARVRALLNRASGQVANPVRRYGALSYDARTREVRVAERPVRLTPKAGRIVEVLIRDPGRVVSRADLESALWGTDVPEKDALRSQIHLLRKALSEAGFDGLETVHGVGYRLAGGPGHD</sequence>
<dbReference type="Pfam" id="PF00072">
    <property type="entry name" value="Response_reg"/>
    <property type="match status" value="1"/>
</dbReference>
<dbReference type="InterPro" id="IPR039420">
    <property type="entry name" value="WalR-like"/>
</dbReference>
<keyword evidence="4 7" id="KW-0238">DNA-binding</keyword>
<keyword evidence="1 6" id="KW-0597">Phosphoprotein</keyword>
<evidence type="ECO:0000259" key="8">
    <source>
        <dbReference type="PROSITE" id="PS50110"/>
    </source>
</evidence>
<dbReference type="SUPFAM" id="SSF46894">
    <property type="entry name" value="C-terminal effector domain of the bipartite response regulators"/>
    <property type="match status" value="1"/>
</dbReference>
<dbReference type="OrthoDB" id="9802426at2"/>
<dbReference type="InterPro" id="IPR016032">
    <property type="entry name" value="Sig_transdc_resp-reg_C-effctor"/>
</dbReference>
<evidence type="ECO:0000256" key="7">
    <source>
        <dbReference type="PROSITE-ProRule" id="PRU01091"/>
    </source>
</evidence>
<keyword evidence="5" id="KW-0804">Transcription</keyword>
<feature type="domain" description="OmpR/PhoB-type" evidence="9">
    <location>
        <begin position="131"/>
        <end position="227"/>
    </location>
</feature>
<dbReference type="SMART" id="SM00862">
    <property type="entry name" value="Trans_reg_C"/>
    <property type="match status" value="1"/>
</dbReference>
<feature type="modified residue" description="4-aspartylphosphate" evidence="6">
    <location>
        <position position="56"/>
    </location>
</feature>